<name>A0AAV5HKV2_9ROSI</name>
<dbReference type="Proteomes" id="UP001054252">
    <property type="component" value="Unassembled WGS sequence"/>
</dbReference>
<evidence type="ECO:0000313" key="2">
    <source>
        <dbReference type="Proteomes" id="UP001054252"/>
    </source>
</evidence>
<sequence length="147" mass="16831">MSLGQIKKYILLSKQLISLNTGTPTNQRSMRQNEARYKQRNCLKVFDNFHDIQPFSCHLKVSLKTNPNLQTKAVQERAPDKQCSPLLAIVQDQPRSQRWHIPQTALRHLHRIGKSRKQGQKHKLEIGSEMVEFLALTGHKGDPSPCA</sequence>
<keyword evidence="2" id="KW-1185">Reference proteome</keyword>
<dbReference type="AlphaFoldDB" id="A0AAV5HKV2"/>
<proteinExistence type="predicted"/>
<protein>
    <submittedName>
        <fullName evidence="1">Uncharacterized protein</fullName>
    </submittedName>
</protein>
<reference evidence="1 2" key="1">
    <citation type="journal article" date="2021" name="Commun. Biol.">
        <title>The genome of Shorea leprosula (Dipterocarpaceae) highlights the ecological relevance of drought in aseasonal tropical rainforests.</title>
        <authorList>
            <person name="Ng K.K.S."/>
            <person name="Kobayashi M.J."/>
            <person name="Fawcett J.A."/>
            <person name="Hatakeyama M."/>
            <person name="Paape T."/>
            <person name="Ng C.H."/>
            <person name="Ang C.C."/>
            <person name="Tnah L.H."/>
            <person name="Lee C.T."/>
            <person name="Nishiyama T."/>
            <person name="Sese J."/>
            <person name="O'Brien M.J."/>
            <person name="Copetti D."/>
            <person name="Mohd Noor M.I."/>
            <person name="Ong R.C."/>
            <person name="Putra M."/>
            <person name="Sireger I.Z."/>
            <person name="Indrioko S."/>
            <person name="Kosugi Y."/>
            <person name="Izuno A."/>
            <person name="Isagi Y."/>
            <person name="Lee S.L."/>
            <person name="Shimizu K.K."/>
        </authorList>
    </citation>
    <scope>NUCLEOTIDE SEQUENCE [LARGE SCALE GENOMIC DNA]</scope>
    <source>
        <strain evidence="1">214</strain>
    </source>
</reference>
<evidence type="ECO:0000313" key="1">
    <source>
        <dbReference type="EMBL" id="GKU86387.1"/>
    </source>
</evidence>
<organism evidence="1 2">
    <name type="scientific">Rubroshorea leprosula</name>
    <dbReference type="NCBI Taxonomy" id="152421"/>
    <lineage>
        <taxon>Eukaryota</taxon>
        <taxon>Viridiplantae</taxon>
        <taxon>Streptophyta</taxon>
        <taxon>Embryophyta</taxon>
        <taxon>Tracheophyta</taxon>
        <taxon>Spermatophyta</taxon>
        <taxon>Magnoliopsida</taxon>
        <taxon>eudicotyledons</taxon>
        <taxon>Gunneridae</taxon>
        <taxon>Pentapetalae</taxon>
        <taxon>rosids</taxon>
        <taxon>malvids</taxon>
        <taxon>Malvales</taxon>
        <taxon>Dipterocarpaceae</taxon>
        <taxon>Rubroshorea</taxon>
    </lineage>
</organism>
<comment type="caution">
    <text evidence="1">The sequence shown here is derived from an EMBL/GenBank/DDBJ whole genome shotgun (WGS) entry which is preliminary data.</text>
</comment>
<accession>A0AAV5HKV2</accession>
<dbReference type="EMBL" id="BPVZ01000001">
    <property type="protein sequence ID" value="GKU86387.1"/>
    <property type="molecule type" value="Genomic_DNA"/>
</dbReference>
<gene>
    <name evidence="1" type="ORF">SLEP1_g920</name>
</gene>